<evidence type="ECO:0000256" key="3">
    <source>
        <dbReference type="ARBA" id="ARBA00022490"/>
    </source>
</evidence>
<evidence type="ECO:0000256" key="2">
    <source>
        <dbReference type="ARBA" id="ARBA00007665"/>
    </source>
</evidence>
<dbReference type="PROSITE" id="PS00910">
    <property type="entry name" value="UPF0029"/>
    <property type="match status" value="1"/>
</dbReference>
<dbReference type="InterPro" id="IPR020569">
    <property type="entry name" value="UPF0029_Impact_CS"/>
</dbReference>
<dbReference type="Pfam" id="PF01205">
    <property type="entry name" value="Impact_N"/>
    <property type="match status" value="1"/>
</dbReference>
<protein>
    <recommendedName>
        <fullName evidence="7">RWD domain-containing protein</fullName>
    </recommendedName>
</protein>
<dbReference type="InterPro" id="IPR023582">
    <property type="entry name" value="Impact"/>
</dbReference>
<dbReference type="InterPro" id="IPR006575">
    <property type="entry name" value="RWD_dom"/>
</dbReference>
<keyword evidence="9" id="KW-1185">Reference proteome</keyword>
<evidence type="ECO:0000256" key="1">
    <source>
        <dbReference type="ARBA" id="ARBA00004496"/>
    </source>
</evidence>
<dbReference type="InterPro" id="IPR016135">
    <property type="entry name" value="UBQ-conjugating_enzyme/RWD"/>
</dbReference>
<evidence type="ECO:0000259" key="7">
    <source>
        <dbReference type="PROSITE" id="PS50908"/>
    </source>
</evidence>
<dbReference type="GO" id="GO:0006446">
    <property type="term" value="P:regulation of translational initiation"/>
    <property type="evidence" value="ECO:0007669"/>
    <property type="project" value="TreeGrafter"/>
</dbReference>
<accession>A0A8H6C8Q6</accession>
<dbReference type="GeneID" id="59333917"/>
<dbReference type="CDD" id="cd23822">
    <property type="entry name" value="RWD_ScYIH1-like"/>
    <property type="match status" value="1"/>
</dbReference>
<dbReference type="GO" id="GO:0140469">
    <property type="term" value="P:GCN2-mediated signaling"/>
    <property type="evidence" value="ECO:0007669"/>
    <property type="project" value="TreeGrafter"/>
</dbReference>
<dbReference type="Proteomes" id="UP000593566">
    <property type="component" value="Unassembled WGS sequence"/>
</dbReference>
<dbReference type="Pfam" id="PF05773">
    <property type="entry name" value="RWD"/>
    <property type="match status" value="1"/>
</dbReference>
<dbReference type="PANTHER" id="PTHR16301">
    <property type="entry name" value="IMPACT-RELATED"/>
    <property type="match status" value="1"/>
</dbReference>
<keyword evidence="5" id="KW-0810">Translation regulation</keyword>
<dbReference type="AlphaFoldDB" id="A0A8H6C8Q6"/>
<dbReference type="InterPro" id="IPR020568">
    <property type="entry name" value="Ribosomal_Su5_D2-typ_SF"/>
</dbReference>
<evidence type="ECO:0000313" key="8">
    <source>
        <dbReference type="EMBL" id="KAF6218967.1"/>
    </source>
</evidence>
<dbReference type="SMART" id="SM00591">
    <property type="entry name" value="RWD"/>
    <property type="match status" value="1"/>
</dbReference>
<sequence length="277" mass="29962">MSEDLLDEIEAIQSIYGNDVLREADGAFVYILSIPHVEASLRVLFPSDYPESIPQLLGIERTGAQARKGYGSHVLDTAQATLLSVFISGSVCLFDLLQELDTVLAEDSNGQQSSLADPEDDARLVLKAAPPVTCGLGEEPRWILSSAVTEKKSTFVARACSVTSPAQAQAFLAHLLVNDKRTAKASHNPTAYRIRAPSTAKSASEVLYEDCDDDGENAAGGRLLQLLKIMDVWDVLVVVSRWYGGVKLGPDRFSIINNVAREAVVEGGWTKSGIRND</sequence>
<reference evidence="8 9" key="1">
    <citation type="journal article" date="2020" name="Genomics">
        <title>Complete, high-quality genomes from long-read metagenomic sequencing of two wolf lichen thalli reveals enigmatic genome architecture.</title>
        <authorList>
            <person name="McKenzie S.K."/>
            <person name="Walston R.F."/>
            <person name="Allen J.L."/>
        </authorList>
    </citation>
    <scope>NUCLEOTIDE SEQUENCE [LARGE SCALE GENOMIC DNA]</scope>
    <source>
        <strain evidence="8">WasteWater1</strain>
    </source>
</reference>
<dbReference type="SUPFAM" id="SSF54211">
    <property type="entry name" value="Ribosomal protein S5 domain 2-like"/>
    <property type="match status" value="1"/>
</dbReference>
<evidence type="ECO:0000256" key="4">
    <source>
        <dbReference type="ARBA" id="ARBA00022491"/>
    </source>
</evidence>
<comment type="subcellular location">
    <subcellularLocation>
        <location evidence="1">Cytoplasm</location>
    </subcellularLocation>
</comment>
<dbReference type="GO" id="GO:0005737">
    <property type="term" value="C:cytoplasm"/>
    <property type="evidence" value="ECO:0007669"/>
    <property type="project" value="UniProtKB-SubCell"/>
</dbReference>
<dbReference type="Gene3D" id="3.30.230.30">
    <property type="entry name" value="Impact, N-terminal domain"/>
    <property type="match status" value="1"/>
</dbReference>
<name>A0A8H6C8Q6_9LECA</name>
<dbReference type="InterPro" id="IPR036956">
    <property type="entry name" value="Impact_N_sf"/>
</dbReference>
<proteinExistence type="inferred from homology"/>
<gene>
    <name evidence="8" type="ORF">HO133_005511</name>
</gene>
<dbReference type="PANTHER" id="PTHR16301:SF25">
    <property type="entry name" value="PROTEIN IMPACT"/>
    <property type="match status" value="1"/>
</dbReference>
<keyword evidence="3" id="KW-0963">Cytoplasm</keyword>
<evidence type="ECO:0000313" key="9">
    <source>
        <dbReference type="Proteomes" id="UP000593566"/>
    </source>
</evidence>
<dbReference type="EMBL" id="JACCJB010000021">
    <property type="protein sequence ID" value="KAF6218967.1"/>
    <property type="molecule type" value="Genomic_DNA"/>
</dbReference>
<dbReference type="RefSeq" id="XP_037148402.1">
    <property type="nucleotide sequence ID" value="XM_037296420.1"/>
</dbReference>
<comment type="similarity">
    <text evidence="2">Belongs to the IMPACT family.</text>
</comment>
<dbReference type="InterPro" id="IPR001498">
    <property type="entry name" value="Impact_N"/>
</dbReference>
<comment type="caution">
    <text evidence="8">The sequence shown here is derived from an EMBL/GenBank/DDBJ whole genome shotgun (WGS) entry which is preliminary data.</text>
</comment>
<organism evidence="8 9">
    <name type="scientific">Letharia lupina</name>
    <dbReference type="NCBI Taxonomy" id="560253"/>
    <lineage>
        <taxon>Eukaryota</taxon>
        <taxon>Fungi</taxon>
        <taxon>Dikarya</taxon>
        <taxon>Ascomycota</taxon>
        <taxon>Pezizomycotina</taxon>
        <taxon>Lecanoromycetes</taxon>
        <taxon>OSLEUM clade</taxon>
        <taxon>Lecanoromycetidae</taxon>
        <taxon>Lecanorales</taxon>
        <taxon>Lecanorineae</taxon>
        <taxon>Parmeliaceae</taxon>
        <taxon>Letharia</taxon>
    </lineage>
</organism>
<dbReference type="PROSITE" id="PS50908">
    <property type="entry name" value="RWD"/>
    <property type="match status" value="1"/>
</dbReference>
<keyword evidence="4" id="KW-0678">Repressor</keyword>
<dbReference type="Gene3D" id="3.10.110.10">
    <property type="entry name" value="Ubiquitin Conjugating Enzyme"/>
    <property type="match status" value="1"/>
</dbReference>
<feature type="domain" description="RWD" evidence="7">
    <location>
        <begin position="7"/>
        <end position="107"/>
    </location>
</feature>
<keyword evidence="6" id="KW-0346">Stress response</keyword>
<evidence type="ECO:0000256" key="6">
    <source>
        <dbReference type="ARBA" id="ARBA00023016"/>
    </source>
</evidence>
<evidence type="ECO:0000256" key="5">
    <source>
        <dbReference type="ARBA" id="ARBA00022845"/>
    </source>
</evidence>
<dbReference type="SUPFAM" id="SSF54495">
    <property type="entry name" value="UBC-like"/>
    <property type="match status" value="1"/>
</dbReference>